<gene>
    <name evidence="2" type="ORF">DQQ01_02290</name>
</gene>
<accession>A0A2Z4U859</accession>
<dbReference type="Pfam" id="PF14014">
    <property type="entry name" value="DUF4230"/>
    <property type="match status" value="1"/>
</dbReference>
<dbReference type="AlphaFoldDB" id="A0A2Z4U859"/>
<sequence>MWQAATGKPGKSRNLTAQPSLHRSLNFPSFPLQSWAYRGLVRYSQGEITFLTKKEFTMIYDASVKAGVDLKQVQIDIKGNNISVTLPKAEIQDITIDPGSLEFYDEKFALFNFQDREDTVEALQYAKEDITEHVENTDLLKTAEERAKTVITGLINSMWKEEKEQPEISFKTSGVSKTEEAPAEH</sequence>
<organism evidence="2 3">
    <name type="scientific">Blautia argi</name>
    <dbReference type="NCBI Taxonomy" id="1912897"/>
    <lineage>
        <taxon>Bacteria</taxon>
        <taxon>Bacillati</taxon>
        <taxon>Bacillota</taxon>
        <taxon>Clostridia</taxon>
        <taxon>Lachnospirales</taxon>
        <taxon>Lachnospiraceae</taxon>
        <taxon>Blautia</taxon>
    </lineage>
</organism>
<feature type="region of interest" description="Disordered" evidence="1">
    <location>
        <begin position="165"/>
        <end position="185"/>
    </location>
</feature>
<reference evidence="3" key="1">
    <citation type="submission" date="2018-06" db="EMBL/GenBank/DDBJ databases">
        <title>Description of Blautia argi sp. nov., a new anaerobic isolated from dog feces.</title>
        <authorList>
            <person name="Chang Y.-H."/>
            <person name="Paek J."/>
            <person name="Shin Y."/>
        </authorList>
    </citation>
    <scope>NUCLEOTIDE SEQUENCE [LARGE SCALE GENOMIC DNA]</scope>
    <source>
        <strain evidence="3">KCTC 15426</strain>
    </source>
</reference>
<dbReference type="EMBL" id="CP030280">
    <property type="protein sequence ID" value="AWY97173.1"/>
    <property type="molecule type" value="Genomic_DNA"/>
</dbReference>
<evidence type="ECO:0000313" key="2">
    <source>
        <dbReference type="EMBL" id="AWY97173.1"/>
    </source>
</evidence>
<evidence type="ECO:0000313" key="3">
    <source>
        <dbReference type="Proteomes" id="UP000250003"/>
    </source>
</evidence>
<keyword evidence="3" id="KW-1185">Reference proteome</keyword>
<proteinExistence type="predicted"/>
<dbReference type="InterPro" id="IPR025324">
    <property type="entry name" value="DUF4230"/>
</dbReference>
<name>A0A2Z4U859_9FIRM</name>
<dbReference type="OrthoDB" id="2067696at2"/>
<dbReference type="Proteomes" id="UP000250003">
    <property type="component" value="Chromosome"/>
</dbReference>
<protein>
    <submittedName>
        <fullName evidence="2">DUF4230 domain-containing protein</fullName>
    </submittedName>
</protein>
<dbReference type="KEGG" id="blau:DQQ01_02290"/>
<evidence type="ECO:0000256" key="1">
    <source>
        <dbReference type="SAM" id="MobiDB-lite"/>
    </source>
</evidence>